<keyword evidence="1" id="KW-0472">Membrane</keyword>
<feature type="chain" id="PRO_5043627745" evidence="2">
    <location>
        <begin position="24"/>
        <end position="469"/>
    </location>
</feature>
<keyword evidence="1" id="KW-1133">Transmembrane helix</keyword>
<feature type="signal peptide" evidence="2">
    <location>
        <begin position="1"/>
        <end position="23"/>
    </location>
</feature>
<keyword evidence="2" id="KW-0732">Signal</keyword>
<name>A0AAU8LWX0_9BACT</name>
<organism evidence="3">
    <name type="scientific">Candidatus Electrothrix aestuarii</name>
    <dbReference type="NCBI Taxonomy" id="3062594"/>
    <lineage>
        <taxon>Bacteria</taxon>
        <taxon>Pseudomonadati</taxon>
        <taxon>Thermodesulfobacteriota</taxon>
        <taxon>Desulfobulbia</taxon>
        <taxon>Desulfobulbales</taxon>
        <taxon>Desulfobulbaceae</taxon>
        <taxon>Candidatus Electrothrix</taxon>
    </lineage>
</organism>
<dbReference type="EMBL" id="CP159373">
    <property type="protein sequence ID" value="XCN74046.1"/>
    <property type="molecule type" value="Genomic_DNA"/>
</dbReference>
<proteinExistence type="predicted"/>
<evidence type="ECO:0000256" key="1">
    <source>
        <dbReference type="SAM" id="Phobius"/>
    </source>
</evidence>
<sequence>MMRLLQYCFLLFFVVFCGLPALCDENTQPLQRENFAYGIDLTVSGNHAIYGLNLPAAVYQGCTRADLGDLRVFNANHTVPHLLRAQVVQKTEQPAQTLPFFPLFSGGKGQNTSPPDLHISTNSQGTIIDIRQNTQRQYGQIITAYIIDTSSLEYPADWLEFTWEGQGENFSTSVSLASSHDLNIWSPQVSSSALAELRFGGHSLLRKRISVPQGIQRKNYLRLSWPAGKDGVHLVGVMAGYNREAQVHTRSMLALTGEALPVTEHGVLRFQYDSKGFFPVDQLKIQLPEQNSLSQIVVFSRADKEASWKRRAAFLAYRLTVDGVNLDNGRVTINRTTDRYWRLELEANSGIQQVPTLELGWLPGQLVFMAQGESPYTLAYGRVGLSQALYPVDRLLQALDPQSEKKLVASAQAGAEKVLGGEERLIVTQGLPWRRWLLWGVLLSGVLIVGMMALKLYREMNGTQAPQDE</sequence>
<evidence type="ECO:0000313" key="3">
    <source>
        <dbReference type="EMBL" id="XCN74046.1"/>
    </source>
</evidence>
<keyword evidence="1" id="KW-0812">Transmembrane</keyword>
<accession>A0AAU8LWX0</accession>
<dbReference type="AlphaFoldDB" id="A0AAU8LWX0"/>
<protein>
    <submittedName>
        <fullName evidence="3">DUF3999 domain-containing protein</fullName>
    </submittedName>
</protein>
<gene>
    <name evidence="3" type="ORF">Q3M24_04615</name>
</gene>
<dbReference type="Pfam" id="PF13163">
    <property type="entry name" value="DUF3999"/>
    <property type="match status" value="1"/>
</dbReference>
<dbReference type="KEGG" id="eaj:Q3M24_04615"/>
<reference evidence="3" key="2">
    <citation type="submission" date="2024-06" db="EMBL/GenBank/DDBJ databases">
        <authorList>
            <person name="Plum-Jensen L.E."/>
            <person name="Schramm A."/>
            <person name="Marshall I.P.G."/>
        </authorList>
    </citation>
    <scope>NUCLEOTIDE SEQUENCE</scope>
    <source>
        <strain evidence="3">Rat1</strain>
    </source>
</reference>
<dbReference type="InterPro" id="IPR025060">
    <property type="entry name" value="DUF3999"/>
</dbReference>
<feature type="transmembrane region" description="Helical" evidence="1">
    <location>
        <begin position="436"/>
        <end position="457"/>
    </location>
</feature>
<reference evidence="3" key="1">
    <citation type="journal article" date="2024" name="Syst. Appl. Microbiol.">
        <title>First single-strain enrichments of Electrothrix cable bacteria, description of E. aestuarii sp. nov. and E. rattekaaiensis sp. nov., and proposal of a cable bacteria taxonomy following the rules of the SeqCode.</title>
        <authorList>
            <person name="Plum-Jensen L.E."/>
            <person name="Schramm A."/>
            <person name="Marshall I.P.G."/>
        </authorList>
    </citation>
    <scope>NUCLEOTIDE SEQUENCE</scope>
    <source>
        <strain evidence="3">Rat1</strain>
    </source>
</reference>
<evidence type="ECO:0000256" key="2">
    <source>
        <dbReference type="SAM" id="SignalP"/>
    </source>
</evidence>